<dbReference type="Proteomes" id="UP000005512">
    <property type="component" value="Unassembled WGS sequence"/>
</dbReference>
<reference evidence="1" key="1">
    <citation type="submission" date="2009-12" db="EMBL/GenBank/DDBJ databases">
        <authorList>
            <person name="Weinstock G."/>
            <person name="Sodergren E."/>
            <person name="Clifton S."/>
            <person name="Fulton L."/>
            <person name="Fulton B."/>
            <person name="Courtney L."/>
            <person name="Fronick C."/>
            <person name="Harrison M."/>
            <person name="Strong C."/>
            <person name="Farmer C."/>
            <person name="Delahaunty K."/>
            <person name="Markovic C."/>
            <person name="Hall O."/>
            <person name="Minx P."/>
            <person name="Tomlinson C."/>
            <person name="Mitreva M."/>
            <person name="Nelson J."/>
            <person name="Hou S."/>
            <person name="Wollam A."/>
            <person name="Pepin K.H."/>
            <person name="Johnson M."/>
            <person name="Bhonagiri V."/>
            <person name="Nash W.E."/>
            <person name="Warren W."/>
            <person name="Chinwalla A."/>
            <person name="Mardis E.R."/>
            <person name="Wilson R.K."/>
        </authorList>
    </citation>
    <scope>NUCLEOTIDE SEQUENCE [LARGE SCALE GENOMIC DNA]</scope>
    <source>
        <strain evidence="1">DSM 4541</strain>
    </source>
</reference>
<protein>
    <submittedName>
        <fullName evidence="1">Uncharacterized protein</fullName>
    </submittedName>
</protein>
<name>D1P7S1_9GAMM</name>
<dbReference type="HOGENOM" id="CLU_3315372_0_0_6"/>
<accession>D1P7S1</accession>
<organism evidence="1 2">
    <name type="scientific">Providencia rustigianii DSM 4541</name>
    <dbReference type="NCBI Taxonomy" id="500637"/>
    <lineage>
        <taxon>Bacteria</taxon>
        <taxon>Pseudomonadati</taxon>
        <taxon>Pseudomonadota</taxon>
        <taxon>Gammaproteobacteria</taxon>
        <taxon>Enterobacterales</taxon>
        <taxon>Morganellaceae</taxon>
        <taxon>Providencia</taxon>
    </lineage>
</organism>
<dbReference type="AlphaFoldDB" id="D1P7S1"/>
<evidence type="ECO:0000313" key="1">
    <source>
        <dbReference type="EMBL" id="EFB70592.1"/>
    </source>
</evidence>
<keyword evidence="2" id="KW-1185">Reference proteome</keyword>
<proteinExistence type="predicted"/>
<evidence type="ECO:0000313" key="2">
    <source>
        <dbReference type="Proteomes" id="UP000005512"/>
    </source>
</evidence>
<dbReference type="EMBL" id="ABXV02000060">
    <property type="protein sequence ID" value="EFB70592.1"/>
    <property type="molecule type" value="Genomic_DNA"/>
</dbReference>
<comment type="caution">
    <text evidence="1">The sequence shown here is derived from an EMBL/GenBank/DDBJ whole genome shotgun (WGS) entry which is preliminary data.</text>
</comment>
<gene>
    <name evidence="1" type="ORF">PROVRUST_08294</name>
</gene>
<sequence>MRRFLSLFFIIRTMNENSFAFHHASFQSVIIIHLVRLLP</sequence>